<evidence type="ECO:0000256" key="1">
    <source>
        <dbReference type="SAM" id="MobiDB-lite"/>
    </source>
</evidence>
<feature type="compositionally biased region" description="Polar residues" evidence="1">
    <location>
        <begin position="1"/>
        <end position="13"/>
    </location>
</feature>
<dbReference type="EMBL" id="OY731401">
    <property type="protein sequence ID" value="CAJ1947537.1"/>
    <property type="molecule type" value="Genomic_DNA"/>
</dbReference>
<proteinExistence type="predicted"/>
<feature type="region of interest" description="Disordered" evidence="1">
    <location>
        <begin position="1"/>
        <end position="20"/>
    </location>
</feature>
<keyword evidence="3" id="KW-1185">Reference proteome</keyword>
<evidence type="ECO:0000313" key="2">
    <source>
        <dbReference type="EMBL" id="CAJ1947537.1"/>
    </source>
</evidence>
<dbReference type="AlphaFoldDB" id="A0AA86SFK7"/>
<sequence>MPGRSIVSSSQRPEISLPPESNPIFLRDMWYRAKVTRRGALSWQRRGFHGARAGAGAGKGEDCNK</sequence>
<protein>
    <submittedName>
        <fullName evidence="2">Uncharacterized protein</fullName>
    </submittedName>
</protein>
<gene>
    <name evidence="2" type="ORF">AYBTSS11_LOCUS12712</name>
</gene>
<accession>A0AA86SFK7</accession>
<dbReference type="Proteomes" id="UP001189624">
    <property type="component" value="Chromosome 4"/>
</dbReference>
<name>A0AA86SFK7_9FABA</name>
<reference evidence="2" key="1">
    <citation type="submission" date="2023-10" db="EMBL/GenBank/DDBJ databases">
        <authorList>
            <person name="Domelevo Entfellner J.-B."/>
        </authorList>
    </citation>
    <scope>NUCLEOTIDE SEQUENCE</scope>
</reference>
<evidence type="ECO:0000313" key="3">
    <source>
        <dbReference type="Proteomes" id="UP001189624"/>
    </source>
</evidence>
<organism evidence="2 3">
    <name type="scientific">Sphenostylis stenocarpa</name>
    <dbReference type="NCBI Taxonomy" id="92480"/>
    <lineage>
        <taxon>Eukaryota</taxon>
        <taxon>Viridiplantae</taxon>
        <taxon>Streptophyta</taxon>
        <taxon>Embryophyta</taxon>
        <taxon>Tracheophyta</taxon>
        <taxon>Spermatophyta</taxon>
        <taxon>Magnoliopsida</taxon>
        <taxon>eudicotyledons</taxon>
        <taxon>Gunneridae</taxon>
        <taxon>Pentapetalae</taxon>
        <taxon>rosids</taxon>
        <taxon>fabids</taxon>
        <taxon>Fabales</taxon>
        <taxon>Fabaceae</taxon>
        <taxon>Papilionoideae</taxon>
        <taxon>50 kb inversion clade</taxon>
        <taxon>NPAAA clade</taxon>
        <taxon>indigoferoid/millettioid clade</taxon>
        <taxon>Phaseoleae</taxon>
        <taxon>Sphenostylis</taxon>
    </lineage>
</organism>
<dbReference type="Gramene" id="rna-AYBTSS11_LOCUS12712">
    <property type="protein sequence ID" value="CAJ1947537.1"/>
    <property type="gene ID" value="gene-AYBTSS11_LOCUS12712"/>
</dbReference>